<dbReference type="EMBL" id="JAQIZZ010000006">
    <property type="protein sequence ID" value="KAJ5538811.1"/>
    <property type="molecule type" value="Genomic_DNA"/>
</dbReference>
<gene>
    <name evidence="1" type="ORF">N7494_008290</name>
</gene>
<comment type="caution">
    <text evidence="1">The sequence shown here is derived from an EMBL/GenBank/DDBJ whole genome shotgun (WGS) entry which is preliminary data.</text>
</comment>
<evidence type="ECO:0000313" key="1">
    <source>
        <dbReference type="EMBL" id="KAJ5538811.1"/>
    </source>
</evidence>
<proteinExistence type="predicted"/>
<accession>A0AAD6GFJ9</accession>
<name>A0AAD6GFJ9_9EURO</name>
<reference evidence="1 2" key="1">
    <citation type="journal article" date="2023" name="IMA Fungus">
        <title>Comparative genomic study of the Penicillium genus elucidates a diverse pangenome and 15 lateral gene transfer events.</title>
        <authorList>
            <person name="Petersen C."/>
            <person name="Sorensen T."/>
            <person name="Nielsen M.R."/>
            <person name="Sondergaard T.E."/>
            <person name="Sorensen J.L."/>
            <person name="Fitzpatrick D.A."/>
            <person name="Frisvad J.C."/>
            <person name="Nielsen K.L."/>
        </authorList>
    </citation>
    <scope>NUCLEOTIDE SEQUENCE [LARGE SCALE GENOMIC DNA]</scope>
    <source>
        <strain evidence="1 2">IBT 35679</strain>
    </source>
</reference>
<dbReference type="AlphaFoldDB" id="A0AAD6GFJ9"/>
<dbReference type="Proteomes" id="UP001220324">
    <property type="component" value="Unassembled WGS sequence"/>
</dbReference>
<evidence type="ECO:0000313" key="2">
    <source>
        <dbReference type="Proteomes" id="UP001220324"/>
    </source>
</evidence>
<sequence>MPLTASITATQKVFLIPELVAEILYWLAGTLRDAPHLRNWWANNHSRHHLAAQYITINRVFFSESVRLLGKIPLNTLHPQRKSHNLPLLPRFEIITSRDRAQFYADSLEQARITSVRHSKIRKANATFKGITFPKLQQLELKINNYVRSVNIPIMRCPALKSLGIIFDEYADPWTARNDDLSYRNAVRMAKWIKASFPELKSVLFQANIPTSALKTLSEHLPSVKVERLWQDNRSIRQPDAPLVFGIRVPRWAYRLVRYHTAL</sequence>
<keyword evidence="2" id="KW-1185">Reference proteome</keyword>
<organism evidence="1 2">
    <name type="scientific">Penicillium frequentans</name>
    <dbReference type="NCBI Taxonomy" id="3151616"/>
    <lineage>
        <taxon>Eukaryota</taxon>
        <taxon>Fungi</taxon>
        <taxon>Dikarya</taxon>
        <taxon>Ascomycota</taxon>
        <taxon>Pezizomycotina</taxon>
        <taxon>Eurotiomycetes</taxon>
        <taxon>Eurotiomycetidae</taxon>
        <taxon>Eurotiales</taxon>
        <taxon>Aspergillaceae</taxon>
        <taxon>Penicillium</taxon>
    </lineage>
</organism>
<protein>
    <submittedName>
        <fullName evidence="1">Uncharacterized protein</fullName>
    </submittedName>
</protein>